<dbReference type="SUPFAM" id="SSF58100">
    <property type="entry name" value="Bacterial hemolysins"/>
    <property type="match status" value="1"/>
</dbReference>
<keyword evidence="4" id="KW-1185">Reference proteome</keyword>
<feature type="transmembrane region" description="Helical" evidence="2">
    <location>
        <begin position="228"/>
        <end position="251"/>
    </location>
</feature>
<evidence type="ECO:0000256" key="2">
    <source>
        <dbReference type="SAM" id="Phobius"/>
    </source>
</evidence>
<keyword evidence="2" id="KW-0472">Membrane</keyword>
<name>K5WUJ4_AGABU</name>
<reference evidence="4" key="1">
    <citation type="journal article" date="2012" name="Proc. Natl. Acad. Sci. U.S.A.">
        <title>Genome sequence of the button mushroom Agaricus bisporus reveals mechanisms governing adaptation to a humic-rich ecological niche.</title>
        <authorList>
            <person name="Morin E."/>
            <person name="Kohler A."/>
            <person name="Baker A.R."/>
            <person name="Foulongne-Oriol M."/>
            <person name="Lombard V."/>
            <person name="Nagy L.G."/>
            <person name="Ohm R.A."/>
            <person name="Patyshakuliyeva A."/>
            <person name="Brun A."/>
            <person name="Aerts A.L."/>
            <person name="Bailey A.M."/>
            <person name="Billette C."/>
            <person name="Coutinho P.M."/>
            <person name="Deakin G."/>
            <person name="Doddapaneni H."/>
            <person name="Floudas D."/>
            <person name="Grimwood J."/>
            <person name="Hilden K."/>
            <person name="Kuees U."/>
            <person name="LaButti K.M."/>
            <person name="Lapidus A."/>
            <person name="Lindquist E.A."/>
            <person name="Lucas S.M."/>
            <person name="Murat C."/>
            <person name="Riley R.W."/>
            <person name="Salamov A.A."/>
            <person name="Schmutz J."/>
            <person name="Subramanian V."/>
            <person name="Woesten H.A.B."/>
            <person name="Xu J."/>
            <person name="Eastwood D.C."/>
            <person name="Foster G.D."/>
            <person name="Sonnenberg A.S."/>
            <person name="Cullen D."/>
            <person name="de Vries R.P."/>
            <person name="Lundell T."/>
            <person name="Hibbett D.S."/>
            <person name="Henrissat B."/>
            <person name="Burton K.S."/>
            <person name="Kerrigan R.W."/>
            <person name="Challen M.P."/>
            <person name="Grigoriev I.V."/>
            <person name="Martin F."/>
        </authorList>
    </citation>
    <scope>NUCLEOTIDE SEQUENCE [LARGE SCALE GENOMIC DNA]</scope>
    <source>
        <strain evidence="4">JB137-S8 / ATCC MYA-4627 / FGSC 10392</strain>
    </source>
</reference>
<gene>
    <name evidence="3" type="ORF">AGABI1DRAFT_133484</name>
</gene>
<dbReference type="GeneID" id="18827955"/>
<dbReference type="Gene3D" id="1.20.1170.10">
    <property type="match status" value="1"/>
</dbReference>
<dbReference type="OMA" id="YGENLEF"/>
<dbReference type="EMBL" id="JH971553">
    <property type="protein sequence ID" value="EKM74227.1"/>
    <property type="molecule type" value="Genomic_DNA"/>
</dbReference>
<dbReference type="KEGG" id="abp:AGABI1DRAFT133484"/>
<evidence type="ECO:0000313" key="4">
    <source>
        <dbReference type="Proteomes" id="UP000008493"/>
    </source>
</evidence>
<sequence>MATDAAPELASLSAADKIKQQVEMTKVLNDPKTLEGFAKACKDIGQTAASIDADFAKVKNGFAKLSEKYGKDYPDVEKVYVPRWDGYMARWSGEKGILWSSRTLASKTASSLTGRWFRALNLSLTDACILTDYGENLEFVAKIATEKDLENSKLELKDYVEKHPVGIGKDVADEFKNLKDDVQQFSKDFSKYLEDQRQTLTGEAKKYEDEIKKFQAEITELNGKLAKAAITLVVSFALGIVGGLAAIGPLAQVISERFSAQSNLNKAKANLAKTVSRQKALAAMQADFEQLKPTIDDICTKLGIFADIWTFMTEQSAKLNSDLQEGMKVVTTEAFQVKVGLLRAQIEPLKEGMNQYATQIVVKSE</sequence>
<dbReference type="HOGENOM" id="CLU_051707_0_0_1"/>
<proteinExistence type="predicted"/>
<evidence type="ECO:0000256" key="1">
    <source>
        <dbReference type="SAM" id="Coils"/>
    </source>
</evidence>
<dbReference type="AlphaFoldDB" id="K5WUJ4"/>
<evidence type="ECO:0000313" key="3">
    <source>
        <dbReference type="EMBL" id="EKM74227.1"/>
    </source>
</evidence>
<keyword evidence="1" id="KW-0175">Coiled coil</keyword>
<dbReference type="Proteomes" id="UP000008493">
    <property type="component" value="Unassembled WGS sequence"/>
</dbReference>
<keyword evidence="2" id="KW-0812">Transmembrane</keyword>
<organism evidence="3 4">
    <name type="scientific">Agaricus bisporus var. burnettii (strain JB137-S8 / ATCC MYA-4627 / FGSC 10392)</name>
    <name type="common">White button mushroom</name>
    <dbReference type="NCBI Taxonomy" id="597362"/>
    <lineage>
        <taxon>Eukaryota</taxon>
        <taxon>Fungi</taxon>
        <taxon>Dikarya</taxon>
        <taxon>Basidiomycota</taxon>
        <taxon>Agaricomycotina</taxon>
        <taxon>Agaricomycetes</taxon>
        <taxon>Agaricomycetidae</taxon>
        <taxon>Agaricales</taxon>
        <taxon>Agaricineae</taxon>
        <taxon>Agaricaceae</taxon>
        <taxon>Agaricus</taxon>
    </lineage>
</organism>
<keyword evidence="2" id="KW-1133">Transmembrane helix</keyword>
<feature type="coiled-coil region" evidence="1">
    <location>
        <begin position="190"/>
        <end position="231"/>
    </location>
</feature>
<dbReference type="RefSeq" id="XP_007335134.1">
    <property type="nucleotide sequence ID" value="XM_007335072.1"/>
</dbReference>
<dbReference type="InParanoid" id="K5WUJ4"/>
<dbReference type="OrthoDB" id="3198211at2759"/>
<protein>
    <submittedName>
        <fullName evidence="3">Uncharacterized protein</fullName>
    </submittedName>
</protein>
<accession>K5WUJ4</accession>